<keyword evidence="3" id="KW-1185">Reference proteome</keyword>
<name>A0A2T7A1W9_TUBBO</name>
<feature type="compositionally biased region" description="Pro residues" evidence="1">
    <location>
        <begin position="55"/>
        <end position="64"/>
    </location>
</feature>
<organism evidence="2 3">
    <name type="scientific">Tuber borchii</name>
    <name type="common">White truffle</name>
    <dbReference type="NCBI Taxonomy" id="42251"/>
    <lineage>
        <taxon>Eukaryota</taxon>
        <taxon>Fungi</taxon>
        <taxon>Dikarya</taxon>
        <taxon>Ascomycota</taxon>
        <taxon>Pezizomycotina</taxon>
        <taxon>Pezizomycetes</taxon>
        <taxon>Pezizales</taxon>
        <taxon>Tuberaceae</taxon>
        <taxon>Tuber</taxon>
    </lineage>
</organism>
<evidence type="ECO:0000256" key="1">
    <source>
        <dbReference type="SAM" id="MobiDB-lite"/>
    </source>
</evidence>
<feature type="compositionally biased region" description="Pro residues" evidence="1">
    <location>
        <begin position="96"/>
        <end position="108"/>
    </location>
</feature>
<dbReference type="EMBL" id="NESQ01000041">
    <property type="protein sequence ID" value="PUU81739.1"/>
    <property type="molecule type" value="Genomic_DNA"/>
</dbReference>
<evidence type="ECO:0000313" key="3">
    <source>
        <dbReference type="Proteomes" id="UP000244722"/>
    </source>
</evidence>
<protein>
    <submittedName>
        <fullName evidence="2">Uncharacterized protein</fullName>
    </submittedName>
</protein>
<dbReference type="Proteomes" id="UP000244722">
    <property type="component" value="Unassembled WGS sequence"/>
</dbReference>
<evidence type="ECO:0000313" key="2">
    <source>
        <dbReference type="EMBL" id="PUU81739.1"/>
    </source>
</evidence>
<reference evidence="2 3" key="1">
    <citation type="submission" date="2017-04" db="EMBL/GenBank/DDBJ databases">
        <title>Draft genome sequence of Tuber borchii Vittad., a whitish edible truffle.</title>
        <authorList>
            <consortium name="DOE Joint Genome Institute"/>
            <person name="Murat C."/>
            <person name="Kuo A."/>
            <person name="Barry K.W."/>
            <person name="Clum A."/>
            <person name="Dockter R.B."/>
            <person name="Fauchery L."/>
            <person name="Iotti M."/>
            <person name="Kohler A."/>
            <person name="Labutti K."/>
            <person name="Lindquist E.A."/>
            <person name="Lipzen A."/>
            <person name="Ohm R.A."/>
            <person name="Wang M."/>
            <person name="Grigoriev I.V."/>
            <person name="Zambonelli A."/>
            <person name="Martin F.M."/>
        </authorList>
    </citation>
    <scope>NUCLEOTIDE SEQUENCE [LARGE SCALE GENOMIC DNA]</scope>
    <source>
        <strain evidence="2 3">Tbo3840</strain>
    </source>
</reference>
<gene>
    <name evidence="2" type="ORF">B9Z19DRAFT_1062441</name>
</gene>
<comment type="caution">
    <text evidence="2">The sequence shown here is derived from an EMBL/GenBank/DDBJ whole genome shotgun (WGS) entry which is preliminary data.</text>
</comment>
<accession>A0A2T7A1W9</accession>
<feature type="compositionally biased region" description="Polar residues" evidence="1">
    <location>
        <begin position="29"/>
        <end position="41"/>
    </location>
</feature>
<proteinExistence type="predicted"/>
<dbReference type="AlphaFoldDB" id="A0A2T7A1W9"/>
<feature type="region of interest" description="Disordered" evidence="1">
    <location>
        <begin position="23"/>
        <end position="108"/>
    </location>
</feature>
<sequence length="108" mass="11928">MTCQIINNERDDIIPLMFLSIQQKRSKQENSTASGPNSISPSPFMGLKKDGLPPAVRPVLPPGWPDWTVRNTAGNPIPSITHINTRDPLSRNKLPQPKPPSGHTKPPY</sequence>